<dbReference type="Proteomes" id="UP000594220">
    <property type="component" value="Unplaced"/>
</dbReference>
<proteinExistence type="predicted"/>
<dbReference type="InterPro" id="IPR031685">
    <property type="entry name" value="TEX29"/>
</dbReference>
<organism evidence="2 3">
    <name type="scientific">Crocodylus porosus</name>
    <name type="common">Saltwater crocodile</name>
    <name type="synonym">Estuarine crocodile</name>
    <dbReference type="NCBI Taxonomy" id="8502"/>
    <lineage>
        <taxon>Eukaryota</taxon>
        <taxon>Metazoa</taxon>
        <taxon>Chordata</taxon>
        <taxon>Craniata</taxon>
        <taxon>Vertebrata</taxon>
        <taxon>Euteleostomi</taxon>
        <taxon>Archelosauria</taxon>
        <taxon>Archosauria</taxon>
        <taxon>Crocodylia</taxon>
        <taxon>Longirostres</taxon>
        <taxon>Crocodylidae</taxon>
        <taxon>Crocodylus</taxon>
    </lineage>
</organism>
<evidence type="ECO:0000313" key="2">
    <source>
        <dbReference type="Ensembl" id="ENSCPRP00005023699.1"/>
    </source>
</evidence>
<evidence type="ECO:0000313" key="3">
    <source>
        <dbReference type="Proteomes" id="UP000594220"/>
    </source>
</evidence>
<dbReference type="Ensembl" id="ENSCPRT00005027666.1">
    <property type="protein sequence ID" value="ENSCPRP00005023699.1"/>
    <property type="gene ID" value="ENSCPRG00005016444.1"/>
</dbReference>
<reference evidence="2" key="1">
    <citation type="submission" date="2025-08" db="UniProtKB">
        <authorList>
            <consortium name="Ensembl"/>
        </authorList>
    </citation>
    <scope>IDENTIFICATION</scope>
</reference>
<dbReference type="AlphaFoldDB" id="A0A7M4FEL9"/>
<keyword evidence="1" id="KW-1133">Transmembrane helix</keyword>
<protein>
    <submittedName>
        <fullName evidence="2">Uncharacterized protein</fullName>
    </submittedName>
</protein>
<feature type="transmembrane region" description="Helical" evidence="1">
    <location>
        <begin position="7"/>
        <end position="31"/>
    </location>
</feature>
<dbReference type="GeneTree" id="ENSGT00940000169077"/>
<evidence type="ECO:0000256" key="1">
    <source>
        <dbReference type="SAM" id="Phobius"/>
    </source>
</evidence>
<dbReference type="PANTHER" id="PTHR37339:SF1">
    <property type="entry name" value="TESTIS-EXPRESSED PROTEIN 29"/>
    <property type="match status" value="1"/>
</dbReference>
<sequence>MVLRTKLLLNLFFIFTSVYFFFIVVCELPFYEICDKNVSRIQCSVLGCCFHKEVCYKKAVPSYMQVFIILILVIMAAFILFQFNYAFVLQAWLCELPREWAPAVLENYLYCVSYNKAFF</sequence>
<name>A0A7M4FEL9_CROPO</name>
<accession>A0A7M4FEL9</accession>
<keyword evidence="1" id="KW-0472">Membrane</keyword>
<keyword evidence="3" id="KW-1185">Reference proteome</keyword>
<keyword evidence="1" id="KW-0812">Transmembrane</keyword>
<reference evidence="2" key="2">
    <citation type="submission" date="2025-09" db="UniProtKB">
        <authorList>
            <consortium name="Ensembl"/>
        </authorList>
    </citation>
    <scope>IDENTIFICATION</scope>
</reference>
<dbReference type="PANTHER" id="PTHR37339">
    <property type="entry name" value="TESTIS-EXPRESSED PROTEIN 29"/>
    <property type="match status" value="1"/>
</dbReference>
<dbReference type="Pfam" id="PF15839">
    <property type="entry name" value="TEX29"/>
    <property type="match status" value="1"/>
</dbReference>
<feature type="transmembrane region" description="Helical" evidence="1">
    <location>
        <begin position="66"/>
        <end position="88"/>
    </location>
</feature>